<name>A0A0H5R7H6_9EUKA</name>
<keyword evidence="1" id="KW-0472">Membrane</keyword>
<keyword evidence="1" id="KW-1133">Transmembrane helix</keyword>
<evidence type="ECO:0000256" key="1">
    <source>
        <dbReference type="SAM" id="Phobius"/>
    </source>
</evidence>
<evidence type="ECO:0000313" key="2">
    <source>
        <dbReference type="EMBL" id="CRZ10105.1"/>
    </source>
</evidence>
<organism evidence="2">
    <name type="scientific">Spongospora subterranea</name>
    <dbReference type="NCBI Taxonomy" id="70186"/>
    <lineage>
        <taxon>Eukaryota</taxon>
        <taxon>Sar</taxon>
        <taxon>Rhizaria</taxon>
        <taxon>Endomyxa</taxon>
        <taxon>Phytomyxea</taxon>
        <taxon>Plasmodiophorida</taxon>
        <taxon>Plasmodiophoridae</taxon>
        <taxon>Spongospora</taxon>
    </lineage>
</organism>
<reference evidence="2" key="1">
    <citation type="submission" date="2015-04" db="EMBL/GenBank/DDBJ databases">
        <title>The genome sequence of the plant pathogenic Rhizarian Plasmodiophora brassicae reveals insights in its biotrophic life cycle and the origin of chitin synthesis.</title>
        <authorList>
            <person name="Schwelm A."/>
            <person name="Fogelqvist J."/>
            <person name="Knaust A."/>
            <person name="Julke S."/>
            <person name="Lilja T."/>
            <person name="Dhandapani V."/>
            <person name="Bonilla-Rosso G."/>
            <person name="Karlsson M."/>
            <person name="Shevchenko A."/>
            <person name="Choi S.R."/>
            <person name="Kim H.G."/>
            <person name="Park J.Y."/>
            <person name="Lim Y.P."/>
            <person name="Ludwig-Muller J."/>
            <person name="Dixelius C."/>
        </authorList>
    </citation>
    <scope>NUCLEOTIDE SEQUENCE</scope>
    <source>
        <tissue evidence="2">Potato root galls</tissue>
    </source>
</reference>
<dbReference type="AlphaFoldDB" id="A0A0H5R7H6"/>
<sequence length="145" mass="16698">MESCSMNLGPAQVKQFENPAVLRRRRVLKYLETCSYMVAIIVCMISLNWFMGSVVTGANRSWSAANTRRLARAFRSWRWKTFYFLPAILFVCNLIHRRFFKGVVIQLISLSHVPSATAIIGPDLVPRRHLASLLGRNHLHLHFID</sequence>
<feature type="transmembrane region" description="Helical" evidence="1">
    <location>
        <begin position="33"/>
        <end position="57"/>
    </location>
</feature>
<keyword evidence="1" id="KW-0812">Transmembrane</keyword>
<proteinExistence type="predicted"/>
<feature type="transmembrane region" description="Helical" evidence="1">
    <location>
        <begin position="77"/>
        <end position="95"/>
    </location>
</feature>
<protein>
    <submittedName>
        <fullName evidence="2">Uncharacterized protein</fullName>
    </submittedName>
</protein>
<accession>A0A0H5R7H6</accession>
<dbReference type="EMBL" id="HACM01009663">
    <property type="protein sequence ID" value="CRZ10105.1"/>
    <property type="molecule type" value="Transcribed_RNA"/>
</dbReference>